<dbReference type="Proteomes" id="UP001058003">
    <property type="component" value="Chromosome"/>
</dbReference>
<reference evidence="2" key="1">
    <citation type="submission" date="2021-04" db="EMBL/GenBank/DDBJ databases">
        <title>Dactylosporangium aurantiacum NRRL B-8018 full assembly.</title>
        <authorList>
            <person name="Hartkoorn R.C."/>
            <person name="Beaudoing E."/>
            <person name="Hot D."/>
        </authorList>
    </citation>
    <scope>NUCLEOTIDE SEQUENCE</scope>
    <source>
        <strain evidence="2">NRRL B-8018</strain>
    </source>
</reference>
<dbReference type="Pfam" id="PF13646">
    <property type="entry name" value="HEAT_2"/>
    <property type="match status" value="1"/>
</dbReference>
<protein>
    <submittedName>
        <fullName evidence="2">HEAT repeat domain-containing protein</fullName>
    </submittedName>
</protein>
<dbReference type="SUPFAM" id="SSF48371">
    <property type="entry name" value="ARM repeat"/>
    <property type="match status" value="1"/>
</dbReference>
<name>A0A9Q9ICV5_9ACTN</name>
<dbReference type="OrthoDB" id="508269at2"/>
<feature type="region of interest" description="Disordered" evidence="1">
    <location>
        <begin position="70"/>
        <end position="90"/>
    </location>
</feature>
<dbReference type="RefSeq" id="WP_033358832.1">
    <property type="nucleotide sequence ID" value="NZ_CP073767.1"/>
</dbReference>
<keyword evidence="3" id="KW-1185">Reference proteome</keyword>
<evidence type="ECO:0000313" key="2">
    <source>
        <dbReference type="EMBL" id="UWZ52055.1"/>
    </source>
</evidence>
<proteinExistence type="predicted"/>
<dbReference type="InterPro" id="IPR016024">
    <property type="entry name" value="ARM-type_fold"/>
</dbReference>
<gene>
    <name evidence="2" type="ORF">Daura_35930</name>
</gene>
<dbReference type="AlphaFoldDB" id="A0A9Q9ICV5"/>
<organism evidence="2 3">
    <name type="scientific">Dactylosporangium aurantiacum</name>
    <dbReference type="NCBI Taxonomy" id="35754"/>
    <lineage>
        <taxon>Bacteria</taxon>
        <taxon>Bacillati</taxon>
        <taxon>Actinomycetota</taxon>
        <taxon>Actinomycetes</taxon>
        <taxon>Micromonosporales</taxon>
        <taxon>Micromonosporaceae</taxon>
        <taxon>Dactylosporangium</taxon>
    </lineage>
</organism>
<dbReference type="Gene3D" id="1.25.10.10">
    <property type="entry name" value="Leucine-rich Repeat Variant"/>
    <property type="match status" value="1"/>
</dbReference>
<dbReference type="KEGG" id="daur:Daura_35930"/>
<dbReference type="InterPro" id="IPR011989">
    <property type="entry name" value="ARM-like"/>
</dbReference>
<sequence length="171" mass="17833">MARTLRDLLHAMDAVCDCADPVVDEIEALVAADPAGSRRHILAHPGSPLTRLWALGLTADPADLDELTATALQPPTPTGDGGGDQDQRADAGDRALRHTALVALGNQPDRARVDAVARSLLTDPDPGIRAAAAGIVGFLARPGAADALRPLAADPDPGVRTQVTWRLRRLA</sequence>
<evidence type="ECO:0000313" key="3">
    <source>
        <dbReference type="Proteomes" id="UP001058003"/>
    </source>
</evidence>
<accession>A0A9Q9ICV5</accession>
<evidence type="ECO:0000256" key="1">
    <source>
        <dbReference type="SAM" id="MobiDB-lite"/>
    </source>
</evidence>
<dbReference type="EMBL" id="CP073767">
    <property type="protein sequence ID" value="UWZ52055.1"/>
    <property type="molecule type" value="Genomic_DNA"/>
</dbReference>